<dbReference type="EMBL" id="CP159289">
    <property type="protein sequence ID" value="XCH27182.1"/>
    <property type="molecule type" value="Genomic_DNA"/>
</dbReference>
<evidence type="ECO:0000256" key="1">
    <source>
        <dbReference type="SAM" id="Phobius"/>
    </source>
</evidence>
<protein>
    <recommendedName>
        <fullName evidence="3">DUF3188 domain-containing protein</fullName>
    </recommendedName>
</protein>
<proteinExistence type="predicted"/>
<sequence>MKLNLRNAVLILLAGMIVLATGSFLNSAKTQFSDPVILSGLAIEFIGTIWLVLCLNQRRRRHRA</sequence>
<dbReference type="RefSeq" id="WP_353722443.1">
    <property type="nucleotide sequence ID" value="NZ_CP159289.1"/>
</dbReference>
<keyword evidence="1" id="KW-1133">Transmembrane helix</keyword>
<accession>A0AAU8FUY2</accession>
<keyword evidence="1" id="KW-0812">Transmembrane</keyword>
<organism evidence="2">
    <name type="scientific">Dyadobacter sp. 676</name>
    <dbReference type="NCBI Taxonomy" id="3088362"/>
    <lineage>
        <taxon>Bacteria</taxon>
        <taxon>Pseudomonadati</taxon>
        <taxon>Bacteroidota</taxon>
        <taxon>Cytophagia</taxon>
        <taxon>Cytophagales</taxon>
        <taxon>Spirosomataceae</taxon>
        <taxon>Dyadobacter</taxon>
    </lineage>
</organism>
<reference evidence="2" key="1">
    <citation type="submission" date="2024-06" db="EMBL/GenBank/DDBJ databases">
        <title>Sequencing and assembly of the genome of Dyadobacter sp. strain 676, a symbiont of Cyamopsis tetragonoloba.</title>
        <authorList>
            <person name="Guro P."/>
            <person name="Sazanova A."/>
            <person name="Kuznetsova I."/>
            <person name="Belimov A."/>
            <person name="Safronova V."/>
        </authorList>
    </citation>
    <scope>NUCLEOTIDE SEQUENCE</scope>
    <source>
        <strain evidence="2">676</strain>
    </source>
</reference>
<evidence type="ECO:0000313" key="2">
    <source>
        <dbReference type="EMBL" id="XCH27182.1"/>
    </source>
</evidence>
<gene>
    <name evidence="2" type="ORF">ABV298_12575</name>
</gene>
<name>A0AAU8FUY2_9BACT</name>
<dbReference type="AlphaFoldDB" id="A0AAU8FUY2"/>
<evidence type="ECO:0008006" key="3">
    <source>
        <dbReference type="Google" id="ProtNLM"/>
    </source>
</evidence>
<feature type="transmembrane region" description="Helical" evidence="1">
    <location>
        <begin position="37"/>
        <end position="55"/>
    </location>
</feature>
<keyword evidence="1" id="KW-0472">Membrane</keyword>